<feature type="compositionally biased region" description="Basic and acidic residues" evidence="1">
    <location>
        <begin position="300"/>
        <end position="322"/>
    </location>
</feature>
<feature type="region of interest" description="Disordered" evidence="1">
    <location>
        <begin position="47"/>
        <end position="113"/>
    </location>
</feature>
<proteinExistence type="predicted"/>
<feature type="compositionally biased region" description="Basic residues" evidence="1">
    <location>
        <begin position="71"/>
        <end position="85"/>
    </location>
</feature>
<evidence type="ECO:0000313" key="3">
    <source>
        <dbReference type="Proteomes" id="UP001295423"/>
    </source>
</evidence>
<feature type="compositionally biased region" description="Polar residues" evidence="1">
    <location>
        <begin position="47"/>
        <end position="70"/>
    </location>
</feature>
<evidence type="ECO:0000313" key="2">
    <source>
        <dbReference type="EMBL" id="CAJ1966264.1"/>
    </source>
</evidence>
<reference evidence="2" key="1">
    <citation type="submission" date="2023-08" db="EMBL/GenBank/DDBJ databases">
        <authorList>
            <person name="Audoor S."/>
            <person name="Bilcke G."/>
        </authorList>
    </citation>
    <scope>NUCLEOTIDE SEQUENCE</scope>
</reference>
<keyword evidence="3" id="KW-1185">Reference proteome</keyword>
<feature type="region of interest" description="Disordered" evidence="1">
    <location>
        <begin position="285"/>
        <end position="324"/>
    </location>
</feature>
<feature type="region of interest" description="Disordered" evidence="1">
    <location>
        <begin position="416"/>
        <end position="441"/>
    </location>
</feature>
<dbReference type="EMBL" id="CAKOGP040002269">
    <property type="protein sequence ID" value="CAJ1966264.1"/>
    <property type="molecule type" value="Genomic_DNA"/>
</dbReference>
<comment type="caution">
    <text evidence="2">The sequence shown here is derived from an EMBL/GenBank/DDBJ whole genome shotgun (WGS) entry which is preliminary data.</text>
</comment>
<feature type="compositionally biased region" description="Low complexity" evidence="1">
    <location>
        <begin position="969"/>
        <end position="986"/>
    </location>
</feature>
<gene>
    <name evidence="2" type="ORF">CYCCA115_LOCUS21847</name>
</gene>
<feature type="compositionally biased region" description="Basic and acidic residues" evidence="1">
    <location>
        <begin position="95"/>
        <end position="108"/>
    </location>
</feature>
<accession>A0AAD2PXG1</accession>
<name>A0AAD2PXG1_9STRA</name>
<feature type="region of interest" description="Disordered" evidence="1">
    <location>
        <begin position="966"/>
        <end position="986"/>
    </location>
</feature>
<dbReference type="AlphaFoldDB" id="A0AAD2PXG1"/>
<sequence length="1074" mass="122447">MASKSSLTYKRIRPTQQPYFRFFQSGNNKIQEESVTSRRLESLRYFHSSQDNTNGSLGPRQTFSTGTRWHSSNHRNRRGNNRRNNHRQEPSSSRAADRFQNHNRRDSKPSPATLLMDQWETSSSSSSGHQSSSYNANVQRKRFEERQVALCQAIVQYRNQWFEPDDSNIATEWKHAVQFQHPTGAAGPVTKQKLLETEELFGQICTLCHDFFVTTALLAESELTLSSTNDLDTKQKTQLQRQLQQQQDAIDILTTVLPFWETMRKDRAILVQQVLKQEPAPALTETNKELLLNDNPKGTGMKDRDDDKKSVPPPPEKQEEGGGKNWVAWIKSMVVGDGGSNDPSMVPVPSPSTPMAKKLEVSSLSAHDDVQFAPNHYHYNKLVGRLYFSYPPLVAFQAFQDEDDDLGQDLMDVVDEEDENDDDDDLDMDRRQTRKISKPQSLPDEDAKLVAILEQRASQIQRIFDQVPNTVPAGMGGSTVRSPVLTDKMVRLLIRAYQDTATLDAAYQTEQVYYRYPSHRRGLLWYVLMSYLQVTEKDPPPRSSSSGGENPDAMGFAQQLRKSPKKFSPKSASLATKRVCELLSKQVQQSNMNPNELHSCATIGFQCLANIAVPSLDRYYDRVHALATLKFGAKTWEALLSSKPNIETLQQQLRPKDSVSIQLLIQIFAKSDGAMMDAEDVRMEKAKDLLDNMWKCYSISELQDSIERSTFHSLLDALNKRRKRKKKAQDVTPFVRTKTGETVFDNHEDFDYALTLFDKMVTHEVWYPNEETFHHLYRLAEYGPQADEVSIRLELCRAILQEYPLSPYLASKHALRAWSDTAEKRHLVSEDKSPTNDTFGVDDETAAVAMERAFQIFQQLQMYSSPLLYQNAPQKISHVYNVNDVPTSLSYGLVWQTCYSVAQNASAATKKRAVEIATAMYRLAEQKEPRTELRPKSHRMFLQCLSLSTNDQERLEFAQDVFTKARQTNNSSGSGSGNRSSSSGSASMEPLLLEALLDCLVNPTTASTTQQQQQQQQQRQELIEQVYNEVVSAHDMPVMSDRFLTLLGRVHPELHKRHISDHHHQQQQQQQKKE</sequence>
<dbReference type="Proteomes" id="UP001295423">
    <property type="component" value="Unassembled WGS sequence"/>
</dbReference>
<feature type="region of interest" description="Disordered" evidence="1">
    <location>
        <begin position="537"/>
        <end position="571"/>
    </location>
</feature>
<evidence type="ECO:0000256" key="1">
    <source>
        <dbReference type="SAM" id="MobiDB-lite"/>
    </source>
</evidence>
<protein>
    <submittedName>
        <fullName evidence="2">Uncharacterized protein</fullName>
    </submittedName>
</protein>
<organism evidence="2 3">
    <name type="scientific">Cylindrotheca closterium</name>
    <dbReference type="NCBI Taxonomy" id="2856"/>
    <lineage>
        <taxon>Eukaryota</taxon>
        <taxon>Sar</taxon>
        <taxon>Stramenopiles</taxon>
        <taxon>Ochrophyta</taxon>
        <taxon>Bacillariophyta</taxon>
        <taxon>Bacillariophyceae</taxon>
        <taxon>Bacillariophycidae</taxon>
        <taxon>Bacillariales</taxon>
        <taxon>Bacillariaceae</taxon>
        <taxon>Cylindrotheca</taxon>
    </lineage>
</organism>
<feature type="compositionally biased region" description="Acidic residues" evidence="1">
    <location>
        <begin position="416"/>
        <end position="427"/>
    </location>
</feature>